<dbReference type="InterPro" id="IPR000120">
    <property type="entry name" value="Amidase"/>
</dbReference>
<evidence type="ECO:0000259" key="4">
    <source>
        <dbReference type="Pfam" id="PF01425"/>
    </source>
</evidence>
<dbReference type="Gene3D" id="1.20.58.1700">
    <property type="match status" value="1"/>
</dbReference>
<proteinExistence type="inferred from homology"/>
<name>A0A9P6DZP8_9AGAM</name>
<dbReference type="InterPro" id="IPR036380">
    <property type="entry name" value="Isochorismatase-like_sf"/>
</dbReference>
<dbReference type="InterPro" id="IPR000868">
    <property type="entry name" value="Isochorismatase-like_dom"/>
</dbReference>
<evidence type="ECO:0000313" key="5">
    <source>
        <dbReference type="EMBL" id="KAF9516953.1"/>
    </source>
</evidence>
<dbReference type="Pfam" id="PF00857">
    <property type="entry name" value="Isochorismatase"/>
    <property type="match status" value="1"/>
</dbReference>
<accession>A0A9P6DZP8</accession>
<evidence type="ECO:0008006" key="7">
    <source>
        <dbReference type="Google" id="ProtNLM"/>
    </source>
</evidence>
<dbReference type="InterPro" id="IPR036928">
    <property type="entry name" value="AS_sf"/>
</dbReference>
<dbReference type="SUPFAM" id="SSF75304">
    <property type="entry name" value="Amidase signature (AS) enzymes"/>
    <property type="match status" value="1"/>
</dbReference>
<feature type="domain" description="Amidase" evidence="4">
    <location>
        <begin position="233"/>
        <end position="666"/>
    </location>
</feature>
<evidence type="ECO:0000313" key="6">
    <source>
        <dbReference type="Proteomes" id="UP000886523"/>
    </source>
</evidence>
<dbReference type="PANTHER" id="PTHR11895">
    <property type="entry name" value="TRANSAMIDASE"/>
    <property type="match status" value="1"/>
</dbReference>
<dbReference type="GO" id="GO:0003824">
    <property type="term" value="F:catalytic activity"/>
    <property type="evidence" value="ECO:0007669"/>
    <property type="project" value="InterPro"/>
</dbReference>
<evidence type="ECO:0000256" key="1">
    <source>
        <dbReference type="ARBA" id="ARBA00006336"/>
    </source>
</evidence>
<dbReference type="EMBL" id="MU128935">
    <property type="protein sequence ID" value="KAF9516953.1"/>
    <property type="molecule type" value="Genomic_DNA"/>
</dbReference>
<dbReference type="AlphaFoldDB" id="A0A9P6DZP8"/>
<dbReference type="Proteomes" id="UP000886523">
    <property type="component" value="Unassembled WGS sequence"/>
</dbReference>
<protein>
    <recommendedName>
        <fullName evidence="7">Amidase</fullName>
    </recommendedName>
</protein>
<dbReference type="InterPro" id="IPR023631">
    <property type="entry name" value="Amidase_dom"/>
</dbReference>
<gene>
    <name evidence="5" type="ORF">BS47DRAFT_1390275</name>
</gene>
<dbReference type="SUPFAM" id="SSF52499">
    <property type="entry name" value="Isochorismatase-like hydrolases"/>
    <property type="match status" value="1"/>
</dbReference>
<comment type="similarity">
    <text evidence="1">Belongs to the isochorismatase family.</text>
</comment>
<dbReference type="Gene3D" id="3.90.1300.10">
    <property type="entry name" value="Amidase signature (AS) domain"/>
    <property type="match status" value="1"/>
</dbReference>
<feature type="compositionally biased region" description="Polar residues" evidence="2">
    <location>
        <begin position="77"/>
        <end position="93"/>
    </location>
</feature>
<dbReference type="Gene3D" id="3.40.50.850">
    <property type="entry name" value="Isochorismatase-like"/>
    <property type="match status" value="1"/>
</dbReference>
<sequence length="692" mass="74139">MVLSASTKPLAFSFGQLKTALLLVHSRYDSVDYGGSGEVPASDLAAIEVSVRPAVAILQRAREAGLTIVHTRGGYGTSSKASPTGNQANTSDYRQGGVIGDVEPVPIHNLVEPLGPVPGEVVIDKAGLGAFYGTELHQILINRAVSHLIIVGMAKDSGSIMTLREANDRVVDDATGRDPPVFNHSSSSMLASSDARPLEKYASEALGPTAWDGSLDIQTLRHLYANAIITPEEVVNEVYRRLKLPTADPAVWLHVFPQGDAVQRARQLSKAYPDPATRHPLWGIPISIKDIIDIAGVPTTVACPEFAYIPEKDALLYSTLIEAGCIVIGKVNLDQLATGLVGMRSPYGQPGSAFSREYISGGSSSGSCVSVASNQVSFSIGTDTAGSGRVPAAFNNIIGFKPTRGTIPMTGVVPASKSLDTIAIEALTVADARVVWNTLFKIDGLDPFSKVSRPPWVLSPRAILRPGEEFKFSIAPADSESREVVSTEFNDLFEQAVLLMKTIGGQLVNDIDYPIFEKAGTLLYRGSLISERISGIRPWYDAHPAPVEPGGKDALLPETRAVYTMAENYSAADVWSDLYSMMTLQRLAQIEFEKMNVLVVPTVPIHPTKVQYLADPAGVNYNLGKFAHFANILDLTGVSCPAGFTRDGMPFVITILGPSFSDGMVLEIPERFEAAFGQPAGINGRPSNNNVH</sequence>
<feature type="region of interest" description="Disordered" evidence="2">
    <location>
        <begin position="75"/>
        <end position="94"/>
    </location>
</feature>
<dbReference type="PANTHER" id="PTHR11895:SF169">
    <property type="entry name" value="GLUTAMYL-TRNA(GLN) AMIDOTRANSFERASE"/>
    <property type="match status" value="1"/>
</dbReference>
<evidence type="ECO:0000256" key="2">
    <source>
        <dbReference type="SAM" id="MobiDB-lite"/>
    </source>
</evidence>
<keyword evidence="6" id="KW-1185">Reference proteome</keyword>
<dbReference type="Pfam" id="PF01425">
    <property type="entry name" value="Amidase"/>
    <property type="match status" value="1"/>
</dbReference>
<evidence type="ECO:0000259" key="3">
    <source>
        <dbReference type="Pfam" id="PF00857"/>
    </source>
</evidence>
<organism evidence="5 6">
    <name type="scientific">Hydnum rufescens UP504</name>
    <dbReference type="NCBI Taxonomy" id="1448309"/>
    <lineage>
        <taxon>Eukaryota</taxon>
        <taxon>Fungi</taxon>
        <taxon>Dikarya</taxon>
        <taxon>Basidiomycota</taxon>
        <taxon>Agaricomycotina</taxon>
        <taxon>Agaricomycetes</taxon>
        <taxon>Cantharellales</taxon>
        <taxon>Hydnaceae</taxon>
        <taxon>Hydnum</taxon>
    </lineage>
</organism>
<feature type="domain" description="Isochorismatase-like" evidence="3">
    <location>
        <begin position="44"/>
        <end position="169"/>
    </location>
</feature>
<comment type="caution">
    <text evidence="5">The sequence shown here is derived from an EMBL/GenBank/DDBJ whole genome shotgun (WGS) entry which is preliminary data.</text>
</comment>
<dbReference type="OrthoDB" id="245563at2759"/>
<reference evidence="5" key="1">
    <citation type="journal article" date="2020" name="Nat. Commun.">
        <title>Large-scale genome sequencing of mycorrhizal fungi provides insights into the early evolution of symbiotic traits.</title>
        <authorList>
            <person name="Miyauchi S."/>
            <person name="Kiss E."/>
            <person name="Kuo A."/>
            <person name="Drula E."/>
            <person name="Kohler A."/>
            <person name="Sanchez-Garcia M."/>
            <person name="Morin E."/>
            <person name="Andreopoulos B."/>
            <person name="Barry K.W."/>
            <person name="Bonito G."/>
            <person name="Buee M."/>
            <person name="Carver A."/>
            <person name="Chen C."/>
            <person name="Cichocki N."/>
            <person name="Clum A."/>
            <person name="Culley D."/>
            <person name="Crous P.W."/>
            <person name="Fauchery L."/>
            <person name="Girlanda M."/>
            <person name="Hayes R.D."/>
            <person name="Keri Z."/>
            <person name="LaButti K."/>
            <person name="Lipzen A."/>
            <person name="Lombard V."/>
            <person name="Magnuson J."/>
            <person name="Maillard F."/>
            <person name="Murat C."/>
            <person name="Nolan M."/>
            <person name="Ohm R.A."/>
            <person name="Pangilinan J."/>
            <person name="Pereira M.F."/>
            <person name="Perotto S."/>
            <person name="Peter M."/>
            <person name="Pfister S."/>
            <person name="Riley R."/>
            <person name="Sitrit Y."/>
            <person name="Stielow J.B."/>
            <person name="Szollosi G."/>
            <person name="Zifcakova L."/>
            <person name="Stursova M."/>
            <person name="Spatafora J.W."/>
            <person name="Tedersoo L."/>
            <person name="Vaario L.M."/>
            <person name="Yamada A."/>
            <person name="Yan M."/>
            <person name="Wang P."/>
            <person name="Xu J."/>
            <person name="Bruns T."/>
            <person name="Baldrian P."/>
            <person name="Vilgalys R."/>
            <person name="Dunand C."/>
            <person name="Henrissat B."/>
            <person name="Grigoriev I.V."/>
            <person name="Hibbett D."/>
            <person name="Nagy L.G."/>
            <person name="Martin F.M."/>
        </authorList>
    </citation>
    <scope>NUCLEOTIDE SEQUENCE</scope>
    <source>
        <strain evidence="5">UP504</strain>
    </source>
</reference>